<dbReference type="RefSeq" id="WP_092573365.1">
    <property type="nucleotide sequence ID" value="NZ_FMAF01000003.1"/>
</dbReference>
<dbReference type="InterPro" id="IPR010982">
    <property type="entry name" value="Lambda_DNA-bd_dom_sf"/>
</dbReference>
<dbReference type="EMBL" id="FMAF01000003">
    <property type="protein sequence ID" value="SCB18204.1"/>
    <property type="molecule type" value="Genomic_DNA"/>
</dbReference>
<dbReference type="GO" id="GO:0003677">
    <property type="term" value="F:DNA binding"/>
    <property type="evidence" value="ECO:0007669"/>
    <property type="project" value="InterPro"/>
</dbReference>
<evidence type="ECO:0000313" key="1">
    <source>
        <dbReference type="EMBL" id="SCB18204.1"/>
    </source>
</evidence>
<dbReference type="OrthoDB" id="8455556at2"/>
<protein>
    <submittedName>
        <fullName evidence="1">Uncharacterized protein</fullName>
    </submittedName>
</protein>
<evidence type="ECO:0000313" key="2">
    <source>
        <dbReference type="Proteomes" id="UP000199205"/>
    </source>
</evidence>
<sequence>MEAEDFKAFLQKMGLSDTEAMRKLGIGSHNTLAAYKQNGGPNWLGLACAAIVNELPAWEGDRVLVHAFKVWNHETGEYFFGRSLRTEESIQRIKGEIVPGSSRYVDRAEIKEGRFDITEEITDADSHYLGRLLQVAKADEMPADQVRGFASDMIHLHTVEGRGDRNKLARLFSARAPETDTAKRIEEAIRHYL</sequence>
<organism evidence="1 2">
    <name type="scientific">Rhizobium lusitanum</name>
    <dbReference type="NCBI Taxonomy" id="293958"/>
    <lineage>
        <taxon>Bacteria</taxon>
        <taxon>Pseudomonadati</taxon>
        <taxon>Pseudomonadota</taxon>
        <taxon>Alphaproteobacteria</taxon>
        <taxon>Hyphomicrobiales</taxon>
        <taxon>Rhizobiaceae</taxon>
        <taxon>Rhizobium/Agrobacterium group</taxon>
        <taxon>Rhizobium</taxon>
    </lineage>
</organism>
<reference evidence="1 2" key="1">
    <citation type="submission" date="2016-08" db="EMBL/GenBank/DDBJ databases">
        <authorList>
            <person name="Seilhamer J.J."/>
        </authorList>
    </citation>
    <scope>NUCLEOTIDE SEQUENCE [LARGE SCALE GENOMIC DNA]</scope>
    <source>
        <strain evidence="1 2">P1-7</strain>
    </source>
</reference>
<dbReference type="AlphaFoldDB" id="A0A1C3URY9"/>
<dbReference type="Proteomes" id="UP000199205">
    <property type="component" value="Unassembled WGS sequence"/>
</dbReference>
<dbReference type="Gene3D" id="1.10.260.40">
    <property type="entry name" value="lambda repressor-like DNA-binding domains"/>
    <property type="match status" value="1"/>
</dbReference>
<proteinExistence type="predicted"/>
<accession>A0A1C3URY9</accession>
<name>A0A1C3URY9_9HYPH</name>
<gene>
    <name evidence="1" type="ORF">GA0061101_103232</name>
</gene>